<accession>A0ABV3EYU1</accession>
<evidence type="ECO:0000313" key="3">
    <source>
        <dbReference type="Proteomes" id="UP001551584"/>
    </source>
</evidence>
<feature type="region of interest" description="Disordered" evidence="1">
    <location>
        <begin position="213"/>
        <end position="237"/>
    </location>
</feature>
<feature type="compositionally biased region" description="Basic and acidic residues" evidence="1">
    <location>
        <begin position="1"/>
        <end position="11"/>
    </location>
</feature>
<dbReference type="EMBL" id="JBEZNA010000115">
    <property type="protein sequence ID" value="MEU9581382.1"/>
    <property type="molecule type" value="Genomic_DNA"/>
</dbReference>
<name>A0ABV3EYU1_9ACTN</name>
<dbReference type="Proteomes" id="UP001551584">
    <property type="component" value="Unassembled WGS sequence"/>
</dbReference>
<feature type="compositionally biased region" description="Gly residues" evidence="1">
    <location>
        <begin position="213"/>
        <end position="228"/>
    </location>
</feature>
<evidence type="ECO:0000256" key="1">
    <source>
        <dbReference type="SAM" id="MobiDB-lite"/>
    </source>
</evidence>
<reference evidence="2 3" key="1">
    <citation type="submission" date="2024-06" db="EMBL/GenBank/DDBJ databases">
        <title>The Natural Products Discovery Center: Release of the First 8490 Sequenced Strains for Exploring Actinobacteria Biosynthetic Diversity.</title>
        <authorList>
            <person name="Kalkreuter E."/>
            <person name="Kautsar S.A."/>
            <person name="Yang D."/>
            <person name="Bader C.D."/>
            <person name="Teijaro C.N."/>
            <person name="Fluegel L."/>
            <person name="Davis C.M."/>
            <person name="Simpson J.R."/>
            <person name="Lauterbach L."/>
            <person name="Steele A.D."/>
            <person name="Gui C."/>
            <person name="Meng S."/>
            <person name="Li G."/>
            <person name="Viehrig K."/>
            <person name="Ye F."/>
            <person name="Su P."/>
            <person name="Kiefer A.F."/>
            <person name="Nichols A."/>
            <person name="Cepeda A.J."/>
            <person name="Yan W."/>
            <person name="Fan B."/>
            <person name="Jiang Y."/>
            <person name="Adhikari A."/>
            <person name="Zheng C.-J."/>
            <person name="Schuster L."/>
            <person name="Cowan T.M."/>
            <person name="Smanski M.J."/>
            <person name="Chevrette M.G."/>
            <person name="De Carvalho L.P.S."/>
            <person name="Shen B."/>
        </authorList>
    </citation>
    <scope>NUCLEOTIDE SEQUENCE [LARGE SCALE GENOMIC DNA]</scope>
    <source>
        <strain evidence="2 3">NPDC048117</strain>
    </source>
</reference>
<feature type="region of interest" description="Disordered" evidence="1">
    <location>
        <begin position="1"/>
        <end position="21"/>
    </location>
</feature>
<keyword evidence="3" id="KW-1185">Reference proteome</keyword>
<feature type="region of interest" description="Disordered" evidence="1">
    <location>
        <begin position="152"/>
        <end position="171"/>
    </location>
</feature>
<sequence>MREEPGRDHGESATAGAVAEPAARLRLAATLRSWWQEDPGRATQSSLARRLGERGVKTSQEMLSRYLHRTRPTLARPDVIRALHAVLGRGEEELEEALELHAAARGDGVPGVATTSGAGGSPAGGGEGGAVFVPGQGAVAVVPGGAAGGTLPAPAGGGSPSSAPAGGSVGGTATAAHGIGARSGAGAVGQVPGDVGAGDAVVAAAHGSRPYGAGGAWDGTPGGVGAGGAPDAPPGGAGADAVVAELRWRRWSAVVTAAAAAAAGMVLTAAVTLGDVRGETRGQAPVCPVAPSGPASPRPS</sequence>
<comment type="caution">
    <text evidence="2">The sequence shown here is derived from an EMBL/GenBank/DDBJ whole genome shotgun (WGS) entry which is preliminary data.</text>
</comment>
<dbReference type="RefSeq" id="WP_359277959.1">
    <property type="nucleotide sequence ID" value="NZ_JBEZNA010000115.1"/>
</dbReference>
<gene>
    <name evidence="2" type="ORF">AB0D95_29635</name>
</gene>
<proteinExistence type="predicted"/>
<organism evidence="2 3">
    <name type="scientific">Streptomyces chilikensis</name>
    <dbReference type="NCBI Taxonomy" id="1194079"/>
    <lineage>
        <taxon>Bacteria</taxon>
        <taxon>Bacillati</taxon>
        <taxon>Actinomycetota</taxon>
        <taxon>Actinomycetes</taxon>
        <taxon>Kitasatosporales</taxon>
        <taxon>Streptomycetaceae</taxon>
        <taxon>Streptomyces</taxon>
    </lineage>
</organism>
<protein>
    <submittedName>
        <fullName evidence="2">Uncharacterized protein</fullName>
    </submittedName>
</protein>
<evidence type="ECO:0000313" key="2">
    <source>
        <dbReference type="EMBL" id="MEU9581382.1"/>
    </source>
</evidence>